<feature type="region of interest" description="Disordered" evidence="1">
    <location>
        <begin position="133"/>
        <end position="152"/>
    </location>
</feature>
<reference evidence="3 4" key="1">
    <citation type="submission" date="2019-05" db="EMBL/GenBank/DDBJ databases">
        <title>Mikania micrantha, genome provides insights into the molecular mechanism of rapid growth.</title>
        <authorList>
            <person name="Liu B."/>
        </authorList>
    </citation>
    <scope>NUCLEOTIDE SEQUENCE [LARGE SCALE GENOMIC DNA]</scope>
    <source>
        <strain evidence="3">NLD-2019</strain>
        <tissue evidence="3">Leaf</tissue>
    </source>
</reference>
<evidence type="ECO:0000313" key="4">
    <source>
        <dbReference type="Proteomes" id="UP000326396"/>
    </source>
</evidence>
<dbReference type="OrthoDB" id="1721964at2759"/>
<dbReference type="InterPro" id="IPR013103">
    <property type="entry name" value="RVT_2"/>
</dbReference>
<sequence>MGAMEKGKAGKSKLEERHLWHNSMTIDFGRGREVVESWVVFHVLCFSRDGVCTSIRRFMSCLNEIIRNCSLDPFVFYKWYQSKLPDDYTVEAQGLNQHGAASSSHVTGDEETRISTAPEGVMGEQETISVQPHVPAQHASSSSQVEEETQNVGVNEVMRTSKRSGKQPAWLSDYQTEGFSDEEVNLAFFSSLGDPITYEQAAKDDKWVEAMKVEIASIERNQTWELVDLPSESVPIGVKWVYKTKLNEKGAIDKFKERLVVKGYAQNKGIDYNEVFAPVARWDTIRTILAVAAHNGWIVKQLDVKSVFLHGELKETIYVEQTKGFIKLGAEEKVYKLKKALYGLKQAPRAWFTRIEGYFVKEGFKKSAHDHTLFIKQVWNKVIIISLYVDDLIYTGNDVELCKEFCNSMKKEFEMTDLGQMKYFIGVEITQSSGSISMVQKKYAKEVLERFGLWEGNSVKNPIVPGSIFAVDNDAEQEVDDSEYKCLVGSLMYLTVTRPDLMFAVGYIARFMTKPKEFHMQLAKRILRYVKGTFNFGITYSKSSTGKLQVFADSDYAQDIEDRRCTSGYVFLLSDATISWSSRKQDIVALSSTEAEYVAAANCACHCVWLKGLLGELAGKKLGIVEINYDNNSTINLSMNPVMHRRTKHIDVWYHFLRELVNKDEVKLLFCPSIEQVADVMTKPIKLETFEKFRDCMGVRMIED</sequence>
<dbReference type="AlphaFoldDB" id="A0A5N6NSZ0"/>
<dbReference type="EMBL" id="SZYD01000009">
    <property type="protein sequence ID" value="KAD5317831.1"/>
    <property type="molecule type" value="Genomic_DNA"/>
</dbReference>
<gene>
    <name evidence="3" type="ORF">E3N88_17777</name>
</gene>
<evidence type="ECO:0000259" key="2">
    <source>
        <dbReference type="Pfam" id="PF07727"/>
    </source>
</evidence>
<proteinExistence type="predicted"/>
<accession>A0A5N6NSZ0</accession>
<dbReference type="CDD" id="cd09272">
    <property type="entry name" value="RNase_HI_RT_Ty1"/>
    <property type="match status" value="1"/>
</dbReference>
<dbReference type="PANTHER" id="PTHR11439">
    <property type="entry name" value="GAG-POL-RELATED RETROTRANSPOSON"/>
    <property type="match status" value="1"/>
</dbReference>
<feature type="domain" description="Reverse transcriptase Ty1/copia-type" evidence="2">
    <location>
        <begin position="221"/>
        <end position="464"/>
    </location>
</feature>
<name>A0A5N6NSZ0_9ASTR</name>
<evidence type="ECO:0000256" key="1">
    <source>
        <dbReference type="SAM" id="MobiDB-lite"/>
    </source>
</evidence>
<protein>
    <recommendedName>
        <fullName evidence="2">Reverse transcriptase Ty1/copia-type domain-containing protein</fullName>
    </recommendedName>
</protein>
<organism evidence="3 4">
    <name type="scientific">Mikania micrantha</name>
    <name type="common">bitter vine</name>
    <dbReference type="NCBI Taxonomy" id="192012"/>
    <lineage>
        <taxon>Eukaryota</taxon>
        <taxon>Viridiplantae</taxon>
        <taxon>Streptophyta</taxon>
        <taxon>Embryophyta</taxon>
        <taxon>Tracheophyta</taxon>
        <taxon>Spermatophyta</taxon>
        <taxon>Magnoliopsida</taxon>
        <taxon>eudicotyledons</taxon>
        <taxon>Gunneridae</taxon>
        <taxon>Pentapetalae</taxon>
        <taxon>asterids</taxon>
        <taxon>campanulids</taxon>
        <taxon>Asterales</taxon>
        <taxon>Asteraceae</taxon>
        <taxon>Asteroideae</taxon>
        <taxon>Heliantheae alliance</taxon>
        <taxon>Eupatorieae</taxon>
        <taxon>Mikania</taxon>
    </lineage>
</organism>
<evidence type="ECO:0000313" key="3">
    <source>
        <dbReference type="EMBL" id="KAD5317831.1"/>
    </source>
</evidence>
<dbReference type="Pfam" id="PF07727">
    <property type="entry name" value="RVT_2"/>
    <property type="match status" value="1"/>
</dbReference>
<dbReference type="InterPro" id="IPR043502">
    <property type="entry name" value="DNA/RNA_pol_sf"/>
</dbReference>
<dbReference type="Proteomes" id="UP000326396">
    <property type="component" value="Linkage Group LG17"/>
</dbReference>
<dbReference type="SUPFAM" id="SSF56672">
    <property type="entry name" value="DNA/RNA polymerases"/>
    <property type="match status" value="1"/>
</dbReference>
<dbReference type="PANTHER" id="PTHR11439:SF517">
    <property type="entry name" value="CYSTEINE-RICH RLK (RECEPTOR-LIKE PROTEIN KINASE) 8"/>
    <property type="match status" value="1"/>
</dbReference>
<comment type="caution">
    <text evidence="3">The sequence shown here is derived from an EMBL/GenBank/DDBJ whole genome shotgun (WGS) entry which is preliminary data.</text>
</comment>
<keyword evidence="4" id="KW-1185">Reference proteome</keyword>